<dbReference type="InterPro" id="IPR005532">
    <property type="entry name" value="SUMF_dom"/>
</dbReference>
<protein>
    <submittedName>
        <fullName evidence="2">Formylglycine-generating enzyme family protein</fullName>
    </submittedName>
</protein>
<dbReference type="GO" id="GO:0120147">
    <property type="term" value="F:formylglycine-generating oxidase activity"/>
    <property type="evidence" value="ECO:0007669"/>
    <property type="project" value="TreeGrafter"/>
</dbReference>
<proteinExistence type="predicted"/>
<gene>
    <name evidence="2" type="ORF">EHO60_14690</name>
</gene>
<dbReference type="InterPro" id="IPR042095">
    <property type="entry name" value="SUMF_sf"/>
</dbReference>
<dbReference type="InterPro" id="IPR051043">
    <property type="entry name" value="Sulfatase_Mod_Factor_Kinase"/>
</dbReference>
<sequence length="303" mass="34298">MSSFRPVHFLLIFLFLCLPSVERVSGNPATGPTVPVPVKLPCQGKKIQNMQCIPGGDFIRGSEEFEPDEKPEGIVYISDFFIDTYEVTNADFNKCLEAGKCKDCLQKGTCDYIGPRYGEPYLRPKQPVVGVSWYTAKEYCEWQGKRLPTEAEWEKAARGPNGNLYPWGNEVATCKNSIIMERNRKGCSRRVLYPPNLMTTKDVGSRPSGIYGLYDMAGNSWEWVQDWYAPDYAACGEECKGVDPQGPCQGQESCPGYDKKVLKGGSWWWSAEYARGSKRRAHIPQNFPEYHHFGFRCAKDAYD</sequence>
<feature type="domain" description="Sulfatase-modifying factor enzyme-like" evidence="1">
    <location>
        <begin position="49"/>
        <end position="299"/>
    </location>
</feature>
<organism evidence="2 3">
    <name type="scientific">Leptospira fletcheri</name>
    <dbReference type="NCBI Taxonomy" id="2484981"/>
    <lineage>
        <taxon>Bacteria</taxon>
        <taxon>Pseudomonadati</taxon>
        <taxon>Spirochaetota</taxon>
        <taxon>Spirochaetia</taxon>
        <taxon>Leptospirales</taxon>
        <taxon>Leptospiraceae</taxon>
        <taxon>Leptospira</taxon>
    </lineage>
</organism>
<accession>A0A4R9GA65</accession>
<evidence type="ECO:0000259" key="1">
    <source>
        <dbReference type="Pfam" id="PF03781"/>
    </source>
</evidence>
<name>A0A4R9GA65_9LEPT</name>
<dbReference type="EMBL" id="RQET01000012">
    <property type="protein sequence ID" value="TGK08618.1"/>
    <property type="molecule type" value="Genomic_DNA"/>
</dbReference>
<dbReference type="PANTHER" id="PTHR23150:SF19">
    <property type="entry name" value="FORMYLGLYCINE-GENERATING ENZYME"/>
    <property type="match status" value="1"/>
</dbReference>
<keyword evidence="3" id="KW-1185">Reference proteome</keyword>
<comment type="caution">
    <text evidence="2">The sequence shown here is derived from an EMBL/GenBank/DDBJ whole genome shotgun (WGS) entry which is preliminary data.</text>
</comment>
<dbReference type="PANTHER" id="PTHR23150">
    <property type="entry name" value="SULFATASE MODIFYING FACTOR 1, 2"/>
    <property type="match status" value="1"/>
</dbReference>
<dbReference type="Gene3D" id="3.90.1580.10">
    <property type="entry name" value="paralog of FGE (formylglycine-generating enzyme)"/>
    <property type="match status" value="1"/>
</dbReference>
<dbReference type="SUPFAM" id="SSF56436">
    <property type="entry name" value="C-type lectin-like"/>
    <property type="match status" value="1"/>
</dbReference>
<dbReference type="RefSeq" id="WP_135768989.1">
    <property type="nucleotide sequence ID" value="NZ_RQET01000012.1"/>
</dbReference>
<dbReference type="Pfam" id="PF03781">
    <property type="entry name" value="FGE-sulfatase"/>
    <property type="match status" value="1"/>
</dbReference>
<dbReference type="Proteomes" id="UP000298458">
    <property type="component" value="Unassembled WGS sequence"/>
</dbReference>
<evidence type="ECO:0000313" key="2">
    <source>
        <dbReference type="EMBL" id="TGK08618.1"/>
    </source>
</evidence>
<reference evidence="2" key="1">
    <citation type="journal article" date="2019" name="PLoS Negl. Trop. Dis.">
        <title>Revisiting the worldwide diversity of Leptospira species in the environment.</title>
        <authorList>
            <person name="Vincent A.T."/>
            <person name="Schiettekatte O."/>
            <person name="Bourhy P."/>
            <person name="Veyrier F.J."/>
            <person name="Picardeau M."/>
        </authorList>
    </citation>
    <scope>NUCLEOTIDE SEQUENCE [LARGE SCALE GENOMIC DNA]</scope>
    <source>
        <strain evidence="2">SSW15</strain>
    </source>
</reference>
<evidence type="ECO:0000313" key="3">
    <source>
        <dbReference type="Proteomes" id="UP000298458"/>
    </source>
</evidence>
<dbReference type="OrthoDB" id="9812707at2"/>
<dbReference type="InterPro" id="IPR016187">
    <property type="entry name" value="CTDL_fold"/>
</dbReference>
<dbReference type="AlphaFoldDB" id="A0A4R9GA65"/>